<keyword evidence="3" id="KW-0804">Transcription</keyword>
<feature type="domain" description="HTH tetR-type" evidence="4">
    <location>
        <begin position="32"/>
        <end position="92"/>
    </location>
</feature>
<dbReference type="AlphaFoldDB" id="A0A6J6MKH1"/>
<evidence type="ECO:0000256" key="2">
    <source>
        <dbReference type="ARBA" id="ARBA00023125"/>
    </source>
</evidence>
<dbReference type="EMBL" id="CAEZWV010000019">
    <property type="protein sequence ID" value="CAB4674306.1"/>
    <property type="molecule type" value="Genomic_DNA"/>
</dbReference>
<dbReference type="InterPro" id="IPR009057">
    <property type="entry name" value="Homeodomain-like_sf"/>
</dbReference>
<proteinExistence type="predicted"/>
<accession>A0A6J6MKH1</accession>
<evidence type="ECO:0000256" key="3">
    <source>
        <dbReference type="ARBA" id="ARBA00023163"/>
    </source>
</evidence>
<evidence type="ECO:0000259" key="4">
    <source>
        <dbReference type="PROSITE" id="PS50977"/>
    </source>
</evidence>
<dbReference type="SUPFAM" id="SSF46689">
    <property type="entry name" value="Homeodomain-like"/>
    <property type="match status" value="1"/>
</dbReference>
<sequence>MGCVTFRMHTPHCGTNECCERAWKNKEVTTMHPTKALLLETAVSLIDEFGPQGFTVETLLETSKISKGSLYHHFHDFSDVIEQAQVARFSRYVDEDIALLVDLLRSSTSREDLQKKFALIVQGAGMPGREVARADRAAILGMARHSKKFAEGLALEQQRVTDVLADIAREMQERGWINKDIDGAVVATFVQAYSMGFVLNDNTTNPISIEQWSSFISMMLSKIL</sequence>
<protein>
    <submittedName>
        <fullName evidence="5">Unannotated protein</fullName>
    </submittedName>
</protein>
<evidence type="ECO:0000313" key="5">
    <source>
        <dbReference type="EMBL" id="CAB4674306.1"/>
    </source>
</evidence>
<dbReference type="Pfam" id="PF00440">
    <property type="entry name" value="TetR_N"/>
    <property type="match status" value="1"/>
</dbReference>
<dbReference type="PROSITE" id="PS50977">
    <property type="entry name" value="HTH_TETR_2"/>
    <property type="match status" value="1"/>
</dbReference>
<dbReference type="InterPro" id="IPR001647">
    <property type="entry name" value="HTH_TetR"/>
</dbReference>
<organism evidence="5">
    <name type="scientific">freshwater metagenome</name>
    <dbReference type="NCBI Taxonomy" id="449393"/>
    <lineage>
        <taxon>unclassified sequences</taxon>
        <taxon>metagenomes</taxon>
        <taxon>ecological metagenomes</taxon>
    </lineage>
</organism>
<dbReference type="GO" id="GO:0003677">
    <property type="term" value="F:DNA binding"/>
    <property type="evidence" value="ECO:0007669"/>
    <property type="project" value="UniProtKB-KW"/>
</dbReference>
<gene>
    <name evidence="5" type="ORF">UFOPK2295_01002</name>
</gene>
<dbReference type="PANTHER" id="PTHR47506">
    <property type="entry name" value="TRANSCRIPTIONAL REGULATORY PROTEIN"/>
    <property type="match status" value="1"/>
</dbReference>
<name>A0A6J6MKH1_9ZZZZ</name>
<dbReference type="SUPFAM" id="SSF48498">
    <property type="entry name" value="Tetracyclin repressor-like, C-terminal domain"/>
    <property type="match status" value="1"/>
</dbReference>
<dbReference type="PANTHER" id="PTHR47506:SF6">
    <property type="entry name" value="HTH-TYPE TRANSCRIPTIONAL REPRESSOR NEMR"/>
    <property type="match status" value="1"/>
</dbReference>
<keyword evidence="1" id="KW-0805">Transcription regulation</keyword>
<reference evidence="5" key="1">
    <citation type="submission" date="2020-05" db="EMBL/GenBank/DDBJ databases">
        <authorList>
            <person name="Chiriac C."/>
            <person name="Salcher M."/>
            <person name="Ghai R."/>
            <person name="Kavagutti S V."/>
        </authorList>
    </citation>
    <scope>NUCLEOTIDE SEQUENCE</scope>
</reference>
<dbReference type="InterPro" id="IPR036271">
    <property type="entry name" value="Tet_transcr_reg_TetR-rel_C_sf"/>
</dbReference>
<evidence type="ECO:0000256" key="1">
    <source>
        <dbReference type="ARBA" id="ARBA00023015"/>
    </source>
</evidence>
<keyword evidence="2" id="KW-0238">DNA-binding</keyword>
<dbReference type="Gene3D" id="1.10.357.10">
    <property type="entry name" value="Tetracycline Repressor, domain 2"/>
    <property type="match status" value="1"/>
</dbReference>